<organism evidence="8 9">
    <name type="scientific">[Clostridium] aminophilum</name>
    <dbReference type="NCBI Taxonomy" id="1526"/>
    <lineage>
        <taxon>Bacteria</taxon>
        <taxon>Bacillati</taxon>
        <taxon>Bacillota</taxon>
        <taxon>Clostridia</taxon>
        <taxon>Lachnospirales</taxon>
        <taxon>Lachnospiraceae</taxon>
    </lineage>
</organism>
<dbReference type="InterPro" id="IPR007197">
    <property type="entry name" value="rSAM"/>
</dbReference>
<dbReference type="GO" id="GO:0051536">
    <property type="term" value="F:iron-sulfur cluster binding"/>
    <property type="evidence" value="ECO:0007669"/>
    <property type="project" value="UniProtKB-KW"/>
</dbReference>
<dbReference type="Pfam" id="PF13186">
    <property type="entry name" value="SPASM"/>
    <property type="match status" value="1"/>
</dbReference>
<dbReference type="Gene3D" id="3.20.20.70">
    <property type="entry name" value="Aldolase class I"/>
    <property type="match status" value="1"/>
</dbReference>
<dbReference type="SFLD" id="SFLDS00029">
    <property type="entry name" value="Radical_SAM"/>
    <property type="match status" value="1"/>
</dbReference>
<dbReference type="GO" id="GO:0046872">
    <property type="term" value="F:metal ion binding"/>
    <property type="evidence" value="ECO:0007669"/>
    <property type="project" value="UniProtKB-KW"/>
</dbReference>
<dbReference type="InterPro" id="IPR050377">
    <property type="entry name" value="Radical_SAM_PqqE_MftC-like"/>
</dbReference>
<keyword evidence="6" id="KW-0411">Iron-sulfur</keyword>
<accession>A0A1I0FUA3</accession>
<keyword evidence="4" id="KW-0479">Metal-binding</keyword>
<dbReference type="Pfam" id="PF04055">
    <property type="entry name" value="Radical_SAM"/>
    <property type="match status" value="1"/>
</dbReference>
<evidence type="ECO:0000313" key="9">
    <source>
        <dbReference type="Proteomes" id="UP000199820"/>
    </source>
</evidence>
<evidence type="ECO:0000256" key="1">
    <source>
        <dbReference type="ARBA" id="ARBA00001966"/>
    </source>
</evidence>
<dbReference type="AlphaFoldDB" id="A0A1I0FUA3"/>
<dbReference type="PANTHER" id="PTHR11228:SF7">
    <property type="entry name" value="PQQA PEPTIDE CYCLASE"/>
    <property type="match status" value="1"/>
</dbReference>
<dbReference type="CDD" id="cd01335">
    <property type="entry name" value="Radical_SAM"/>
    <property type="match status" value="1"/>
</dbReference>
<gene>
    <name evidence="8" type="ORF">SAMN04487771_102812</name>
</gene>
<dbReference type="PANTHER" id="PTHR11228">
    <property type="entry name" value="RADICAL SAM DOMAIN PROTEIN"/>
    <property type="match status" value="1"/>
</dbReference>
<dbReference type="InterPro" id="IPR058240">
    <property type="entry name" value="rSAM_sf"/>
</dbReference>
<dbReference type="InterPro" id="IPR034391">
    <property type="entry name" value="AdoMet-like_SPASM_containing"/>
</dbReference>
<dbReference type="SFLD" id="SFLDG01387">
    <property type="entry name" value="BtrN-like_SPASM_domain_contain"/>
    <property type="match status" value="1"/>
</dbReference>
<dbReference type="SFLD" id="SFLDG01067">
    <property type="entry name" value="SPASM/twitch_domain_containing"/>
    <property type="match status" value="1"/>
</dbReference>
<dbReference type="EMBL" id="FOIL01000028">
    <property type="protein sequence ID" value="SET61793.1"/>
    <property type="molecule type" value="Genomic_DNA"/>
</dbReference>
<evidence type="ECO:0000256" key="4">
    <source>
        <dbReference type="ARBA" id="ARBA00022723"/>
    </source>
</evidence>
<evidence type="ECO:0000256" key="5">
    <source>
        <dbReference type="ARBA" id="ARBA00023004"/>
    </source>
</evidence>
<sequence length="336" mass="38586">MKAKVQTRLAKDRPDLGDRLPLNTPLVLVLDPSSICNLRCGFCPTGDEKLIGQCSNRSQKIMSLDLFQRIMNDAENGFDGKIRVLRLYKEGEPLVNPGFEDMVRYAKKNNQKIGRIDTTTNGLLLNPERNRKLIEAGIDQINISVNGVSAEQYRKYTRKSVDFDRYVSNIKDLYANRGNCEIYIKAIKDNLTEEEQKRFFDIFGECADRIFLERIAEPWPHFKSEFIPEEVTWGNYDQAGDFKTVCPYLFYTMVVNSDGTVSSCIGDWKHEQILGNCAEESVAAIWNGEKCRKMWVDHLRGERGKYPMCSACNVITYGCYDNIDMYADRILEKLKA</sequence>
<protein>
    <submittedName>
        <fullName evidence="8">Radical SAM additional 4Fe4S-binding SPASM domain-containing protein</fullName>
    </submittedName>
</protein>
<dbReference type="RefSeq" id="WP_074649735.1">
    <property type="nucleotide sequence ID" value="NZ_FOIL01000028.1"/>
</dbReference>
<dbReference type="PROSITE" id="PS51918">
    <property type="entry name" value="RADICAL_SAM"/>
    <property type="match status" value="1"/>
</dbReference>
<dbReference type="OrthoDB" id="9805809at2"/>
<dbReference type="InterPro" id="IPR023885">
    <property type="entry name" value="4Fe4S-binding_SPASM_dom"/>
</dbReference>
<dbReference type="Proteomes" id="UP000199820">
    <property type="component" value="Unassembled WGS sequence"/>
</dbReference>
<dbReference type="SUPFAM" id="SSF102114">
    <property type="entry name" value="Radical SAM enzymes"/>
    <property type="match status" value="1"/>
</dbReference>
<keyword evidence="2" id="KW-0004">4Fe-4S</keyword>
<dbReference type="GO" id="GO:0003824">
    <property type="term" value="F:catalytic activity"/>
    <property type="evidence" value="ECO:0007669"/>
    <property type="project" value="InterPro"/>
</dbReference>
<dbReference type="InterPro" id="IPR013785">
    <property type="entry name" value="Aldolase_TIM"/>
</dbReference>
<comment type="cofactor">
    <cofactor evidence="1">
        <name>[4Fe-4S] cluster</name>
        <dbReference type="ChEBI" id="CHEBI:49883"/>
    </cofactor>
</comment>
<keyword evidence="5" id="KW-0408">Iron</keyword>
<feature type="domain" description="Radical SAM core" evidence="7">
    <location>
        <begin position="22"/>
        <end position="252"/>
    </location>
</feature>
<name>A0A1I0FUA3_9FIRM</name>
<keyword evidence="3" id="KW-0949">S-adenosyl-L-methionine</keyword>
<keyword evidence="9" id="KW-1185">Reference proteome</keyword>
<evidence type="ECO:0000313" key="8">
    <source>
        <dbReference type="EMBL" id="SET61793.1"/>
    </source>
</evidence>
<evidence type="ECO:0000256" key="2">
    <source>
        <dbReference type="ARBA" id="ARBA00022485"/>
    </source>
</evidence>
<evidence type="ECO:0000256" key="3">
    <source>
        <dbReference type="ARBA" id="ARBA00022691"/>
    </source>
</evidence>
<evidence type="ECO:0000256" key="6">
    <source>
        <dbReference type="ARBA" id="ARBA00023014"/>
    </source>
</evidence>
<reference evidence="8 9" key="1">
    <citation type="submission" date="2016-10" db="EMBL/GenBank/DDBJ databases">
        <authorList>
            <person name="de Groot N.N."/>
        </authorList>
    </citation>
    <scope>NUCLEOTIDE SEQUENCE [LARGE SCALE GENOMIC DNA]</scope>
    <source>
        <strain evidence="8 9">KH1P1</strain>
    </source>
</reference>
<proteinExistence type="predicted"/>
<evidence type="ECO:0000259" key="7">
    <source>
        <dbReference type="PROSITE" id="PS51918"/>
    </source>
</evidence>